<accession>A0A1N7N718</accession>
<dbReference type="Proteomes" id="UP000185781">
    <property type="component" value="Unassembled WGS sequence"/>
</dbReference>
<name>A0A1N7N718_9FLAO</name>
<evidence type="ECO:0000313" key="2">
    <source>
        <dbReference type="EMBL" id="SIS93961.1"/>
    </source>
</evidence>
<dbReference type="EMBL" id="FTOV01000004">
    <property type="protein sequence ID" value="SIS93961.1"/>
    <property type="molecule type" value="Genomic_DNA"/>
</dbReference>
<reference evidence="2 3" key="1">
    <citation type="submission" date="2017-01" db="EMBL/GenBank/DDBJ databases">
        <authorList>
            <person name="Mah S.A."/>
            <person name="Swanson W.J."/>
            <person name="Moy G.W."/>
            <person name="Vacquier V.D."/>
        </authorList>
    </citation>
    <scope>NUCLEOTIDE SEQUENCE [LARGE SCALE GENOMIC DNA]</scope>
    <source>
        <strain evidence="2 3">DSM 18014</strain>
    </source>
</reference>
<evidence type="ECO:0008006" key="4">
    <source>
        <dbReference type="Google" id="ProtNLM"/>
    </source>
</evidence>
<gene>
    <name evidence="2" type="ORF">SAMN05421785_10421</name>
</gene>
<evidence type="ECO:0000313" key="3">
    <source>
        <dbReference type="Proteomes" id="UP000185781"/>
    </source>
</evidence>
<dbReference type="STRING" id="373672.SAMN05421785_10421"/>
<dbReference type="AlphaFoldDB" id="A0A1N7N718"/>
<evidence type="ECO:0000256" key="1">
    <source>
        <dbReference type="SAM" id="MobiDB-lite"/>
    </source>
</evidence>
<feature type="region of interest" description="Disordered" evidence="1">
    <location>
        <begin position="28"/>
        <end position="74"/>
    </location>
</feature>
<feature type="compositionally biased region" description="Polar residues" evidence="1">
    <location>
        <begin position="28"/>
        <end position="41"/>
    </location>
</feature>
<dbReference type="RefSeq" id="WP_076392037.1">
    <property type="nucleotide sequence ID" value="NZ_FTOV01000004.1"/>
</dbReference>
<organism evidence="2 3">
    <name type="scientific">Chryseobacterium gambrini</name>
    <dbReference type="NCBI Taxonomy" id="373672"/>
    <lineage>
        <taxon>Bacteria</taxon>
        <taxon>Pseudomonadati</taxon>
        <taxon>Bacteroidota</taxon>
        <taxon>Flavobacteriia</taxon>
        <taxon>Flavobacteriales</taxon>
        <taxon>Weeksellaceae</taxon>
        <taxon>Chryseobacterium group</taxon>
        <taxon>Chryseobacterium</taxon>
    </lineage>
</organism>
<dbReference type="PROSITE" id="PS51257">
    <property type="entry name" value="PROKAR_LIPOPROTEIN"/>
    <property type="match status" value="1"/>
</dbReference>
<proteinExistence type="predicted"/>
<dbReference type="OrthoDB" id="2677145at2"/>
<sequence>MITKKIIGICLLAGVFTISCSKNETKNKTATADSMSVSQPVEKTAVPVEKKDSAQSDEQTESPEEKDTKKTVSKTSVEGKFIATTCEGARFSIEFKNTDGNPTFKILDKTKVIAAGNVSAETDEKTGAITNIMMGEIGGVYEGDKIVIQNYGNAMNEFEHFTQCGDKYLEFTRQK</sequence>
<protein>
    <recommendedName>
        <fullName evidence="4">Lipoprotein</fullName>
    </recommendedName>
</protein>